<dbReference type="Proteomes" id="UP000269301">
    <property type="component" value="Unassembled WGS sequence"/>
</dbReference>
<dbReference type="AlphaFoldDB" id="A0A494ZV70"/>
<comment type="caution">
    <text evidence="1">The sequence shown here is derived from an EMBL/GenBank/DDBJ whole genome shotgun (WGS) entry which is preliminary data.</text>
</comment>
<sequence length="107" mass="12267">MQKTVSLSALKSLVESKLKKKTLIKVMWNDNEKITLFITPNMKINSFIFDEKEGHLFYDNEGKIINYDIPCIILEKNLIDGKVLLDRLLINNNPLSKDDIASLSNLT</sequence>
<accession>A0A494ZV70</accession>
<proteinExistence type="predicted"/>
<keyword evidence="2" id="KW-1185">Reference proteome</keyword>
<name>A0A494ZV70_9BACI</name>
<evidence type="ECO:0000313" key="2">
    <source>
        <dbReference type="Proteomes" id="UP000269301"/>
    </source>
</evidence>
<reference evidence="1 2" key="1">
    <citation type="journal article" date="2016" name="Int. J. Syst. Evol. Microbiol.">
        <title>Oceanobacillus halophilus sp. nov., a novel moderately halophilic bacterium from a hypersaline lake.</title>
        <authorList>
            <person name="Amoozegar M.A."/>
            <person name="Bagheri M."/>
            <person name="Makhdoumi A."/>
            <person name="Nikou M.M."/>
            <person name="Fazeli S.A.S."/>
            <person name="Schumann P."/>
            <person name="Sproer C."/>
            <person name="Sanchez-Porro C."/>
            <person name="Ventosa A."/>
        </authorList>
    </citation>
    <scope>NUCLEOTIDE SEQUENCE [LARGE SCALE GENOMIC DNA]</scope>
    <source>
        <strain evidence="1 2">DSM 23996</strain>
    </source>
</reference>
<evidence type="ECO:0000313" key="1">
    <source>
        <dbReference type="EMBL" id="RKQ29696.1"/>
    </source>
</evidence>
<dbReference type="OrthoDB" id="2721009at2"/>
<dbReference type="EMBL" id="RBZP01000022">
    <property type="protein sequence ID" value="RKQ29696.1"/>
    <property type="molecule type" value="Genomic_DNA"/>
</dbReference>
<organism evidence="1 2">
    <name type="scientific">Oceanobacillus halophilus</name>
    <dbReference type="NCBI Taxonomy" id="930130"/>
    <lineage>
        <taxon>Bacteria</taxon>
        <taxon>Bacillati</taxon>
        <taxon>Bacillota</taxon>
        <taxon>Bacilli</taxon>
        <taxon>Bacillales</taxon>
        <taxon>Bacillaceae</taxon>
        <taxon>Oceanobacillus</taxon>
    </lineage>
</organism>
<protein>
    <submittedName>
        <fullName evidence="1">Uncharacterized protein</fullName>
    </submittedName>
</protein>
<gene>
    <name evidence="1" type="ORF">D8M06_17360</name>
</gene>
<dbReference type="RefSeq" id="WP_121205850.1">
    <property type="nucleotide sequence ID" value="NZ_RBZP01000022.1"/>
</dbReference>